<sequence>MGYFIIGTTSKLGLKFKIRLDPSLHAFRCQSRLLPNDKKVNESELLNTGKYKPAMKHQVEPGALSSLQALFNPVVIVESDWERRDLVSSSSKLSSSLFWKQRRD</sequence>
<evidence type="ECO:0000313" key="2">
    <source>
        <dbReference type="Proteomes" id="UP000037122"/>
    </source>
</evidence>
<dbReference type="EMBL" id="LGST01000025">
    <property type="protein sequence ID" value="KND99252.1"/>
    <property type="molecule type" value="Genomic_DNA"/>
</dbReference>
<reference evidence="2" key="1">
    <citation type="journal article" date="2015" name="BMC Genomics">
        <title>Draft genome of a commonly misdiagnosed multidrug resistant pathogen Candida auris.</title>
        <authorList>
            <person name="Chatterjee S."/>
            <person name="Alampalli S.V."/>
            <person name="Nageshan R.K."/>
            <person name="Chettiar S.T."/>
            <person name="Joshi S."/>
            <person name="Tatu U.S."/>
        </authorList>
    </citation>
    <scope>NUCLEOTIDE SEQUENCE [LARGE SCALE GENOMIC DNA]</scope>
    <source>
        <strain evidence="2">6684</strain>
    </source>
</reference>
<proteinExistence type="predicted"/>
<protein>
    <submittedName>
        <fullName evidence="1">Uncharacterized protein</fullName>
    </submittedName>
</protein>
<comment type="caution">
    <text evidence="1">The sequence shown here is derived from an EMBL/GenBank/DDBJ whole genome shotgun (WGS) entry which is preliminary data.</text>
</comment>
<accession>A0A0L0NYJ1</accession>
<evidence type="ECO:0000313" key="1">
    <source>
        <dbReference type="EMBL" id="KND99252.1"/>
    </source>
</evidence>
<gene>
    <name evidence="1" type="ORF">QG37_03793</name>
</gene>
<organism evidence="1 2">
    <name type="scientific">Candidozyma auris</name>
    <name type="common">Yeast</name>
    <name type="synonym">Candida auris</name>
    <dbReference type="NCBI Taxonomy" id="498019"/>
    <lineage>
        <taxon>Eukaryota</taxon>
        <taxon>Fungi</taxon>
        <taxon>Dikarya</taxon>
        <taxon>Ascomycota</taxon>
        <taxon>Saccharomycotina</taxon>
        <taxon>Pichiomycetes</taxon>
        <taxon>Metschnikowiaceae</taxon>
        <taxon>Candidozyma</taxon>
    </lineage>
</organism>
<name>A0A0L0NYJ1_CANAR</name>
<dbReference type="AlphaFoldDB" id="A0A0L0NYJ1"/>
<dbReference type="VEuPathDB" id="FungiDB:QG37_03793"/>
<dbReference type="Proteomes" id="UP000037122">
    <property type="component" value="Unassembled WGS sequence"/>
</dbReference>